<dbReference type="STRING" id="716928.GCA_000261485_04911"/>
<dbReference type="Proteomes" id="UP000217211">
    <property type="component" value="Plasmid pSJ05684b"/>
</dbReference>
<sequence>MNEAMGSYVIPAKDEIIVTRKHAHVSEALIRHLQAKGLKVVNTRTGGLAPDLCTVCATDPMLFEIKTGYGSGDYLKALGQLLFYEKLRGRTYRKLLVAPTGIRQLAISILADFNIGIIEYTETDGSFSFSWQ</sequence>
<reference evidence="1 2" key="1">
    <citation type="submission" date="2017-08" db="EMBL/GenBank/DDBJ databases">
        <title>Multipartite genome sequences of Sinorhizobium species nodulating soybeans.</title>
        <authorList>
            <person name="Tian C.F."/>
        </authorList>
    </citation>
    <scope>NUCLEOTIDE SEQUENCE [LARGE SCALE GENOMIC DNA]</scope>
    <source>
        <strain evidence="1 2">CCBAU 05684</strain>
        <plasmid evidence="2">psj05684b</plasmid>
    </source>
</reference>
<geneLocation type="plasmid" evidence="2">
    <name>psj05684b</name>
</geneLocation>
<organism evidence="1 2">
    <name type="scientific">Sinorhizobium sojae CCBAU 05684</name>
    <dbReference type="NCBI Taxonomy" id="716928"/>
    <lineage>
        <taxon>Bacteria</taxon>
        <taxon>Pseudomonadati</taxon>
        <taxon>Pseudomonadota</taxon>
        <taxon>Alphaproteobacteria</taxon>
        <taxon>Hyphomicrobiales</taxon>
        <taxon>Rhizobiaceae</taxon>
        <taxon>Sinorhizobium/Ensifer group</taxon>
        <taxon>Sinorhizobium</taxon>
    </lineage>
</organism>
<keyword evidence="2" id="KW-1185">Reference proteome</keyword>
<gene>
    <name evidence="1" type="ORF">SJ05684_b55420</name>
</gene>
<keyword evidence="1" id="KW-0614">Plasmid</keyword>
<dbReference type="KEGG" id="esj:SJ05684_b55420"/>
<evidence type="ECO:0000313" key="2">
    <source>
        <dbReference type="Proteomes" id="UP000217211"/>
    </source>
</evidence>
<accession>A0A249PLG2</accession>
<dbReference type="AlphaFoldDB" id="A0A249PLG2"/>
<evidence type="ECO:0000313" key="1">
    <source>
        <dbReference type="EMBL" id="ASY66524.1"/>
    </source>
</evidence>
<proteinExistence type="predicted"/>
<name>A0A249PLG2_9HYPH</name>
<dbReference type="EMBL" id="CP023068">
    <property type="protein sequence ID" value="ASY66524.1"/>
    <property type="molecule type" value="Genomic_DNA"/>
</dbReference>
<protein>
    <submittedName>
        <fullName evidence="1">Uncharacterized protein</fullName>
    </submittedName>
</protein>